<keyword evidence="2" id="KW-1185">Reference proteome</keyword>
<comment type="caution">
    <text evidence="1">The sequence shown here is derived from an EMBL/GenBank/DDBJ whole genome shotgun (WGS) entry which is preliminary data.</text>
</comment>
<accession>A0ACC2GKV7</accession>
<reference evidence="1" key="1">
    <citation type="submission" date="2021-05" db="EMBL/GenBank/DDBJ databases">
        <authorList>
            <person name="Pan Q."/>
            <person name="Jouanno E."/>
            <person name="Zahm M."/>
            <person name="Klopp C."/>
            <person name="Cabau C."/>
            <person name="Louis A."/>
            <person name="Berthelot C."/>
            <person name="Parey E."/>
            <person name="Roest Crollius H."/>
            <person name="Montfort J."/>
            <person name="Robinson-Rechavi M."/>
            <person name="Bouchez O."/>
            <person name="Lampietro C."/>
            <person name="Lopez Roques C."/>
            <person name="Donnadieu C."/>
            <person name="Postlethwait J."/>
            <person name="Bobe J."/>
            <person name="Dillon D."/>
            <person name="Chandos A."/>
            <person name="von Hippel F."/>
            <person name="Guiguen Y."/>
        </authorList>
    </citation>
    <scope>NUCLEOTIDE SEQUENCE</scope>
    <source>
        <strain evidence="1">YG-Jan2019</strain>
    </source>
</reference>
<organism evidence="1 2">
    <name type="scientific">Dallia pectoralis</name>
    <name type="common">Alaska blackfish</name>
    <dbReference type="NCBI Taxonomy" id="75939"/>
    <lineage>
        <taxon>Eukaryota</taxon>
        <taxon>Metazoa</taxon>
        <taxon>Chordata</taxon>
        <taxon>Craniata</taxon>
        <taxon>Vertebrata</taxon>
        <taxon>Euteleostomi</taxon>
        <taxon>Actinopterygii</taxon>
        <taxon>Neopterygii</taxon>
        <taxon>Teleostei</taxon>
        <taxon>Protacanthopterygii</taxon>
        <taxon>Esociformes</taxon>
        <taxon>Umbridae</taxon>
        <taxon>Dallia</taxon>
    </lineage>
</organism>
<gene>
    <name evidence="1" type="ORF">DPEC_G00155120</name>
</gene>
<name>A0ACC2GKV7_DALPE</name>
<evidence type="ECO:0000313" key="2">
    <source>
        <dbReference type="Proteomes" id="UP001157502"/>
    </source>
</evidence>
<dbReference type="EMBL" id="CM055739">
    <property type="protein sequence ID" value="KAJ8004085.1"/>
    <property type="molecule type" value="Genomic_DNA"/>
</dbReference>
<evidence type="ECO:0000313" key="1">
    <source>
        <dbReference type="EMBL" id="KAJ8004085.1"/>
    </source>
</evidence>
<protein>
    <submittedName>
        <fullName evidence="1">Uncharacterized protein</fullName>
    </submittedName>
</protein>
<dbReference type="Proteomes" id="UP001157502">
    <property type="component" value="Chromosome 12"/>
</dbReference>
<sequence length="198" mass="21869">MHGQKCVMHAYRYTYNTLNPRTHSPATPDITALASYPLCWDAAEQHGSDEEQEGESEERRACHRALWMGTLDTFTLVVIQSRGKTRVGTGMSKWVACCSNAIGTSKCPTSTGAIWEAGTVLPHRGVQPLGIRGLGGQWGGGEWAVIRGISTHFLDADYSRGSLPLTRDIVCDRIRQLLLFQTERLPPPTQRNLIKTCS</sequence>
<proteinExistence type="predicted"/>